<dbReference type="GO" id="GO:0006406">
    <property type="term" value="P:mRNA export from nucleus"/>
    <property type="evidence" value="ECO:0007669"/>
    <property type="project" value="UniProtKB-UniRule"/>
</dbReference>
<dbReference type="InterPro" id="IPR038212">
    <property type="entry name" value="TF_EnY2_sf"/>
</dbReference>
<dbReference type="AlphaFoldDB" id="A0A7R9D642"/>
<dbReference type="GO" id="GO:0000124">
    <property type="term" value="C:SAGA complex"/>
    <property type="evidence" value="ECO:0007669"/>
    <property type="project" value="UniProtKB-UniRule"/>
</dbReference>
<name>A0A7R9D642_TIMCR</name>
<dbReference type="InterPro" id="IPR018783">
    <property type="entry name" value="TF_ENY2"/>
</dbReference>
<keyword evidence="1" id="KW-0539">Nucleus</keyword>
<comment type="subcellular location">
    <subcellularLocation>
        <location evidence="1">Nucleus</location>
        <location evidence="1">Nucleoplasm</location>
    </subcellularLocation>
</comment>
<keyword evidence="1" id="KW-0805">Transcription regulation</keyword>
<dbReference type="GO" id="GO:0070390">
    <property type="term" value="C:transcription export complex 2"/>
    <property type="evidence" value="ECO:0007669"/>
    <property type="project" value="UniProtKB-UniRule"/>
</dbReference>
<keyword evidence="1" id="KW-0653">Protein transport</keyword>
<comment type="function">
    <text evidence="1">Involved in mRNA export coupled transcription activation by association with both the TREX-2 and the SAGA complexes. The transcription regulatory histone acetylation (HAT) complex SAGA is a multiprotein complex that activates transcription by remodeling chromatin and mediating histone acetylation and deubiquitination. Within the SAGA complex, participates to a subcomplex that specifically deubiquitinates histones. The SAGA complex is recruited to specific gene promoters by activators, where it is required for transcription. The TREX-2 complex functions in docking export-competent ribonucleoprotein particles (mRNPs) to the nuclear entrance of the nuclear pore complex (nuclear basket). TREX-2 participates in mRNA export and accurate chromatin positioning in the nucleus by tethering genes to the nuclear periphery.</text>
</comment>
<protein>
    <recommendedName>
        <fullName evidence="1">Enhancer of yellow 2 transcription factor</fullName>
    </recommendedName>
</protein>
<sequence>MGMDKTAGKLWGERMKAMMFTEDLILWRVVLEVCKRHAIELFHRCVRDLLRRVVLPVCKRPAMESCSTVGVDVSCWNIIARSVHFPNQDSTCVGPSWWLLYPEDTIVHFTSPLSRLKTLLRERLVECGWKDQIHMMCRQIVKERGVNIKVDELIAEITPKARASVPDSVKKELLQKIKIQLTQDARSKHIINIDEKLFYMNVIGSNEKTLLLSTCFWCLTLMKTDRQTPEQPHLPFQELPGPKHSPPISFMVTESNQIGRIASLLSIRLVQTPVVCTCDPEVSCRSRRGC</sequence>
<comment type="subunit">
    <text evidence="1">Component of the nuclear pore complex (NPC)-associated TREX-2 complex (transcription and export complex 2). Component of the SAGA transcription coactivator-HAT complex. Within the SAGA complex, participates to a subcomplex of SAGA called the DUB module (deubiquitination module).</text>
</comment>
<reference evidence="2" key="1">
    <citation type="submission" date="2020-11" db="EMBL/GenBank/DDBJ databases">
        <authorList>
            <person name="Tran Van P."/>
        </authorList>
    </citation>
    <scope>NUCLEOTIDE SEQUENCE</scope>
</reference>
<keyword evidence="1" id="KW-0811">Translocation</keyword>
<dbReference type="GO" id="GO:0003713">
    <property type="term" value="F:transcription coactivator activity"/>
    <property type="evidence" value="ECO:0007669"/>
    <property type="project" value="UniProtKB-UniRule"/>
</dbReference>
<evidence type="ECO:0000313" key="2">
    <source>
        <dbReference type="EMBL" id="CAD7407697.1"/>
    </source>
</evidence>
<proteinExistence type="inferred from homology"/>
<keyword evidence="1" id="KW-0804">Transcription</keyword>
<gene>
    <name evidence="1" type="primary">e(y)2</name>
    <name evidence="2" type="ORF">TCEB3V08_LOCUS9148</name>
</gene>
<dbReference type="PANTHER" id="PTHR12514">
    <property type="entry name" value="ENHANCER OF YELLOW 2 TRANSCRIPTION FACTOR"/>
    <property type="match status" value="1"/>
</dbReference>
<dbReference type="GO" id="GO:0071819">
    <property type="term" value="C:DUBm complex"/>
    <property type="evidence" value="ECO:0007669"/>
    <property type="project" value="UniProtKB-UniRule"/>
</dbReference>
<organism evidence="2">
    <name type="scientific">Timema cristinae</name>
    <name type="common">Walking stick</name>
    <dbReference type="NCBI Taxonomy" id="61476"/>
    <lineage>
        <taxon>Eukaryota</taxon>
        <taxon>Metazoa</taxon>
        <taxon>Ecdysozoa</taxon>
        <taxon>Arthropoda</taxon>
        <taxon>Hexapoda</taxon>
        <taxon>Insecta</taxon>
        <taxon>Pterygota</taxon>
        <taxon>Neoptera</taxon>
        <taxon>Polyneoptera</taxon>
        <taxon>Phasmatodea</taxon>
        <taxon>Timematodea</taxon>
        <taxon>Timematoidea</taxon>
        <taxon>Timematidae</taxon>
        <taxon>Timema</taxon>
    </lineage>
</organism>
<dbReference type="GO" id="GO:0005654">
    <property type="term" value="C:nucleoplasm"/>
    <property type="evidence" value="ECO:0007669"/>
    <property type="project" value="UniProtKB-SubCell"/>
</dbReference>
<keyword evidence="1" id="KW-0813">Transport</keyword>
<dbReference type="HAMAP" id="MF_03046">
    <property type="entry name" value="ENY2_Sus1"/>
    <property type="match status" value="1"/>
</dbReference>
<keyword evidence="1" id="KW-0156">Chromatin regulator</keyword>
<dbReference type="GO" id="GO:0005643">
    <property type="term" value="C:nuclear pore"/>
    <property type="evidence" value="ECO:0007669"/>
    <property type="project" value="UniProtKB-UniRule"/>
</dbReference>
<evidence type="ECO:0000256" key="1">
    <source>
        <dbReference type="HAMAP-Rule" id="MF_03046"/>
    </source>
</evidence>
<keyword evidence="1" id="KW-0509">mRNA transport</keyword>
<dbReference type="GO" id="GO:0006325">
    <property type="term" value="P:chromatin organization"/>
    <property type="evidence" value="ECO:0007669"/>
    <property type="project" value="UniProtKB-KW"/>
</dbReference>
<dbReference type="Gene3D" id="1.10.246.140">
    <property type="match status" value="1"/>
</dbReference>
<dbReference type="Pfam" id="PF10163">
    <property type="entry name" value="EnY2"/>
    <property type="match status" value="1"/>
</dbReference>
<accession>A0A7R9D642</accession>
<dbReference type="GO" id="GO:0015031">
    <property type="term" value="P:protein transport"/>
    <property type="evidence" value="ECO:0007669"/>
    <property type="project" value="UniProtKB-KW"/>
</dbReference>
<dbReference type="EMBL" id="OC320276">
    <property type="protein sequence ID" value="CAD7407697.1"/>
    <property type="molecule type" value="Genomic_DNA"/>
</dbReference>
<keyword evidence="1" id="KW-0010">Activator</keyword>
<dbReference type="GO" id="GO:0006368">
    <property type="term" value="P:transcription elongation by RNA polymerase II"/>
    <property type="evidence" value="ECO:0007669"/>
    <property type="project" value="UniProtKB-UniRule"/>
</dbReference>
<comment type="similarity">
    <text evidence="1">Belongs to the ENY2 family.</text>
</comment>